<protein>
    <submittedName>
        <fullName evidence="2">Uncharacterized protein</fullName>
    </submittedName>
</protein>
<evidence type="ECO:0000313" key="2">
    <source>
        <dbReference type="EMBL" id="EXZ27204.1"/>
    </source>
</evidence>
<accession>A0A015YWU7</accession>
<dbReference type="AlphaFoldDB" id="A0A015YWU7"/>
<comment type="caution">
    <text evidence="2">The sequence shown here is derived from an EMBL/GenBank/DDBJ whole genome shotgun (WGS) entry which is preliminary data.</text>
</comment>
<dbReference type="EMBL" id="JGDJ01000259">
    <property type="protein sequence ID" value="EXZ27204.1"/>
    <property type="molecule type" value="Genomic_DNA"/>
</dbReference>
<name>A0A015YWU7_BACFG</name>
<reference evidence="2 3" key="1">
    <citation type="submission" date="2014-02" db="EMBL/GenBank/DDBJ databases">
        <authorList>
            <person name="Sears C."/>
            <person name="Carroll K."/>
            <person name="Sack B.R."/>
            <person name="Qadri F."/>
            <person name="Myers L.L."/>
            <person name="Chung G.-T."/>
            <person name="Escheverria P."/>
            <person name="Fraser C.M."/>
            <person name="Sadzewicz L."/>
            <person name="Shefchek K.A."/>
            <person name="Tallon L."/>
            <person name="Das S.P."/>
            <person name="Daugherty S."/>
            <person name="Mongodin E.F."/>
        </authorList>
    </citation>
    <scope>NUCLEOTIDE SEQUENCE [LARGE SCALE GENOMIC DNA]</scope>
    <source>
        <strain evidence="2 3">S36L11</strain>
    </source>
</reference>
<feature type="signal peptide" evidence="1">
    <location>
        <begin position="1"/>
        <end position="24"/>
    </location>
</feature>
<evidence type="ECO:0000256" key="1">
    <source>
        <dbReference type="SAM" id="SignalP"/>
    </source>
</evidence>
<dbReference type="PATRIC" id="fig|1339327.3.peg.4186"/>
<feature type="chain" id="PRO_5001480185" evidence="1">
    <location>
        <begin position="25"/>
        <end position="91"/>
    </location>
</feature>
<dbReference type="RefSeq" id="WP_032557293.1">
    <property type="nucleotide sequence ID" value="NZ_JGDJ01000259.1"/>
</dbReference>
<gene>
    <name evidence="2" type="ORF">M136_3653</name>
</gene>
<keyword evidence="1" id="KW-0732">Signal</keyword>
<dbReference type="Proteomes" id="UP000022082">
    <property type="component" value="Unassembled WGS sequence"/>
</dbReference>
<sequence>MKKLVFCAAFVAAMCMAGTTTAQAQDVKKKEVKKEQCDKKDSKACCKKEKKACCKKEADKKTTDGCKHKADCKAKARCKDSKCTKDKGGKK</sequence>
<proteinExistence type="predicted"/>
<evidence type="ECO:0000313" key="3">
    <source>
        <dbReference type="Proteomes" id="UP000022082"/>
    </source>
</evidence>
<organism evidence="2 3">
    <name type="scientific">Bacteroides fragilis str. S36L11</name>
    <dbReference type="NCBI Taxonomy" id="1339327"/>
    <lineage>
        <taxon>Bacteria</taxon>
        <taxon>Pseudomonadati</taxon>
        <taxon>Bacteroidota</taxon>
        <taxon>Bacteroidia</taxon>
        <taxon>Bacteroidales</taxon>
        <taxon>Bacteroidaceae</taxon>
        <taxon>Bacteroides</taxon>
    </lineage>
</organism>